<protein>
    <submittedName>
        <fullName evidence="3">Uncharacterized protein LOC106818795</fullName>
    </submittedName>
</protein>
<feature type="region of interest" description="Disordered" evidence="1">
    <location>
        <begin position="1"/>
        <end position="20"/>
    </location>
</feature>
<evidence type="ECO:0000313" key="3">
    <source>
        <dbReference type="RefSeq" id="XP_014678955.1"/>
    </source>
</evidence>
<dbReference type="GeneID" id="106818795"/>
<dbReference type="RefSeq" id="XP_014678955.1">
    <property type="nucleotide sequence ID" value="XM_014823469.1"/>
</dbReference>
<feature type="region of interest" description="Disordered" evidence="1">
    <location>
        <begin position="38"/>
        <end position="59"/>
    </location>
</feature>
<keyword evidence="2" id="KW-1185">Reference proteome</keyword>
<name>A0ABM1F3D4_PRICU</name>
<dbReference type="Proteomes" id="UP000695022">
    <property type="component" value="Unplaced"/>
</dbReference>
<sequence length="154" mass="17386">MDSCGDHNNEPTISKIAHDYDNLERGAVCNEVCDANKDTQETNKKGGQHNAESVELNDSDNQARCPFVRVWSPEELASNPRHTESRVVANTAYLKNAMKRRGQSKKRQNTENLSVGDFVTVKIPKQDRHKFQSKRLPAVIVKQHGKKRLSFTLG</sequence>
<organism evidence="2 3">
    <name type="scientific">Priapulus caudatus</name>
    <name type="common">Priapulid worm</name>
    <dbReference type="NCBI Taxonomy" id="37621"/>
    <lineage>
        <taxon>Eukaryota</taxon>
        <taxon>Metazoa</taxon>
        <taxon>Ecdysozoa</taxon>
        <taxon>Scalidophora</taxon>
        <taxon>Priapulida</taxon>
        <taxon>Priapulimorpha</taxon>
        <taxon>Priapulimorphida</taxon>
        <taxon>Priapulidae</taxon>
        <taxon>Priapulus</taxon>
    </lineage>
</organism>
<accession>A0ABM1F3D4</accession>
<evidence type="ECO:0000256" key="1">
    <source>
        <dbReference type="SAM" id="MobiDB-lite"/>
    </source>
</evidence>
<evidence type="ECO:0000313" key="2">
    <source>
        <dbReference type="Proteomes" id="UP000695022"/>
    </source>
</evidence>
<reference evidence="3" key="1">
    <citation type="submission" date="2025-08" db="UniProtKB">
        <authorList>
            <consortium name="RefSeq"/>
        </authorList>
    </citation>
    <scope>IDENTIFICATION</scope>
</reference>
<proteinExistence type="predicted"/>
<gene>
    <name evidence="3" type="primary">LOC106818795</name>
</gene>